<dbReference type="PANTHER" id="PTHR11799:SF30">
    <property type="entry name" value="SERUM PARAOXONASE_ARYLESTERASE 2"/>
    <property type="match status" value="1"/>
</dbReference>
<dbReference type="Gene3D" id="2.120.10.30">
    <property type="entry name" value="TolB, C-terminal domain"/>
    <property type="match status" value="1"/>
</dbReference>
<dbReference type="EnsemblFungi" id="EJT72321">
    <property type="protein sequence ID" value="EJT72321"/>
    <property type="gene ID" value="GGTG_09187"/>
</dbReference>
<dbReference type="EMBL" id="GL385399">
    <property type="protein sequence ID" value="EJT72321.1"/>
    <property type="molecule type" value="Genomic_DNA"/>
</dbReference>
<reference evidence="4" key="1">
    <citation type="submission" date="2010-07" db="EMBL/GenBank/DDBJ databases">
        <title>The genome sequence of Gaeumannomyces graminis var. tritici strain R3-111a-1.</title>
        <authorList>
            <consortium name="The Broad Institute Genome Sequencing Platform"/>
            <person name="Ma L.-J."/>
            <person name="Dead R."/>
            <person name="Young S."/>
            <person name="Zeng Q."/>
            <person name="Koehrsen M."/>
            <person name="Alvarado L."/>
            <person name="Berlin A."/>
            <person name="Chapman S.B."/>
            <person name="Chen Z."/>
            <person name="Freedman E."/>
            <person name="Gellesch M."/>
            <person name="Goldberg J."/>
            <person name="Griggs A."/>
            <person name="Gujja S."/>
            <person name="Heilman E.R."/>
            <person name="Heiman D."/>
            <person name="Hepburn T."/>
            <person name="Howarth C."/>
            <person name="Jen D."/>
            <person name="Larson L."/>
            <person name="Mehta T."/>
            <person name="Neiman D."/>
            <person name="Pearson M."/>
            <person name="Roberts A."/>
            <person name="Saif S."/>
            <person name="Shea T."/>
            <person name="Shenoy N."/>
            <person name="Sisk P."/>
            <person name="Stolte C."/>
            <person name="Sykes S."/>
            <person name="Walk T."/>
            <person name="White J."/>
            <person name="Yandava C."/>
            <person name="Haas B."/>
            <person name="Nusbaum C."/>
            <person name="Birren B."/>
        </authorList>
    </citation>
    <scope>NUCLEOTIDE SEQUENCE [LARGE SCALE GENOMIC DNA]</scope>
    <source>
        <strain evidence="4">R3-111a-1</strain>
    </source>
</reference>
<dbReference type="VEuPathDB" id="FungiDB:GGTG_09187"/>
<protein>
    <recommendedName>
        <fullName evidence="5">Paraoxonase</fullName>
    </recommendedName>
</protein>
<reference evidence="3" key="4">
    <citation type="journal article" date="2015" name="G3 (Bethesda)">
        <title>Genome sequences of three phytopathogenic species of the Magnaporthaceae family of fungi.</title>
        <authorList>
            <person name="Okagaki L.H."/>
            <person name="Nunes C.C."/>
            <person name="Sailsbery J."/>
            <person name="Clay B."/>
            <person name="Brown D."/>
            <person name="John T."/>
            <person name="Oh Y."/>
            <person name="Young N."/>
            <person name="Fitzgerald M."/>
            <person name="Haas B.J."/>
            <person name="Zeng Q."/>
            <person name="Young S."/>
            <person name="Adiconis X."/>
            <person name="Fan L."/>
            <person name="Levin J.Z."/>
            <person name="Mitchell T.K."/>
            <person name="Okubara P.A."/>
            <person name="Farman M.L."/>
            <person name="Kohn L.M."/>
            <person name="Birren B."/>
            <person name="Ma L.-J."/>
            <person name="Dean R.A."/>
        </authorList>
    </citation>
    <scope>NUCLEOTIDE SEQUENCE</scope>
    <source>
        <strain evidence="3">R3-111a-1</strain>
    </source>
</reference>
<dbReference type="AlphaFoldDB" id="J3P6P5"/>
<keyword evidence="4" id="KW-1185">Reference proteome</keyword>
<dbReference type="OrthoDB" id="5307922at2759"/>
<dbReference type="SUPFAM" id="SSF63829">
    <property type="entry name" value="Calcium-dependent phosphotriesterase"/>
    <property type="match status" value="1"/>
</dbReference>
<proteinExistence type="predicted"/>
<feature type="signal peptide" evidence="1">
    <location>
        <begin position="1"/>
        <end position="21"/>
    </location>
</feature>
<dbReference type="GeneID" id="20349645"/>
<evidence type="ECO:0000313" key="4">
    <source>
        <dbReference type="Proteomes" id="UP000006039"/>
    </source>
</evidence>
<evidence type="ECO:0000256" key="1">
    <source>
        <dbReference type="SAM" id="SignalP"/>
    </source>
</evidence>
<reference evidence="2" key="2">
    <citation type="submission" date="2010-07" db="EMBL/GenBank/DDBJ databases">
        <authorList>
            <consortium name="The Broad Institute Genome Sequencing Platform"/>
            <consortium name="Broad Institute Genome Sequencing Center for Infectious Disease"/>
            <person name="Ma L.-J."/>
            <person name="Dead R."/>
            <person name="Young S."/>
            <person name="Zeng Q."/>
            <person name="Koehrsen M."/>
            <person name="Alvarado L."/>
            <person name="Berlin A."/>
            <person name="Chapman S.B."/>
            <person name="Chen Z."/>
            <person name="Freedman E."/>
            <person name="Gellesch M."/>
            <person name="Goldberg J."/>
            <person name="Griggs A."/>
            <person name="Gujja S."/>
            <person name="Heilman E.R."/>
            <person name="Heiman D."/>
            <person name="Hepburn T."/>
            <person name="Howarth C."/>
            <person name="Jen D."/>
            <person name="Larson L."/>
            <person name="Mehta T."/>
            <person name="Neiman D."/>
            <person name="Pearson M."/>
            <person name="Roberts A."/>
            <person name="Saif S."/>
            <person name="Shea T."/>
            <person name="Shenoy N."/>
            <person name="Sisk P."/>
            <person name="Stolte C."/>
            <person name="Sykes S."/>
            <person name="Walk T."/>
            <person name="White J."/>
            <person name="Yandava C."/>
            <person name="Haas B."/>
            <person name="Nusbaum C."/>
            <person name="Birren B."/>
        </authorList>
    </citation>
    <scope>NUCLEOTIDE SEQUENCE</scope>
    <source>
        <strain evidence="2">R3-111a-1</strain>
    </source>
</reference>
<keyword evidence="1" id="KW-0732">Signal</keyword>
<evidence type="ECO:0000313" key="2">
    <source>
        <dbReference type="EMBL" id="EJT72321.1"/>
    </source>
</evidence>
<dbReference type="PANTHER" id="PTHR11799">
    <property type="entry name" value="PARAOXONASE"/>
    <property type="match status" value="1"/>
</dbReference>
<feature type="chain" id="PRO_5015095011" description="Paraoxonase" evidence="1">
    <location>
        <begin position="22"/>
        <end position="423"/>
    </location>
</feature>
<dbReference type="eggNOG" id="ENOG502S58R">
    <property type="taxonomic scope" value="Eukaryota"/>
</dbReference>
<sequence length="423" mass="45913">MAGRASILALLLGLVLQYVWTRRSALAAMVNHGPPYSGLPSVAAFGNGSVRLQHEVRNCEDAVLLEHAHAHAAILSCDRGRDGWNTVMGAFAEKRDLVPNGELFLYRYEDAGEHDALQKIQLVGYGGEESEGDFHPLGIEYHAPSNRLFVANHHRHGSRLEIFGLDLDATQPVARHIRTITHPLLSSPNSIAVVSKNELYVTNDHLFPVGAHPWLSSLETYLAPPLACVIYLKLDDQALEPTSQADPVLEAHKVARLPFPNGMALLNSTTLAVAATSHLAVYLYEIGPKLADGSSSPEILRLLGKVPVPFFPDNISVDKRGVLLIAGHPHPGALGKVKEARRVCMDALHGSGDAEAAGCSGRKITAPSWVSEWTEEAGLRHMYVAHDGFGSSSTAVRDVDKGLGIITGLYEEGVFVWKETWEH</sequence>
<dbReference type="RefSeq" id="XP_009225295.1">
    <property type="nucleotide sequence ID" value="XM_009227031.1"/>
</dbReference>
<gene>
    <name evidence="3" type="primary">20349645</name>
    <name evidence="2" type="ORF">GGTG_09187</name>
</gene>
<dbReference type="Proteomes" id="UP000006039">
    <property type="component" value="Unassembled WGS sequence"/>
</dbReference>
<organism evidence="2">
    <name type="scientific">Gaeumannomyces tritici (strain R3-111a-1)</name>
    <name type="common">Wheat and barley take-all root rot fungus</name>
    <name type="synonym">Gaeumannomyces graminis var. tritici</name>
    <dbReference type="NCBI Taxonomy" id="644352"/>
    <lineage>
        <taxon>Eukaryota</taxon>
        <taxon>Fungi</taxon>
        <taxon>Dikarya</taxon>
        <taxon>Ascomycota</taxon>
        <taxon>Pezizomycotina</taxon>
        <taxon>Sordariomycetes</taxon>
        <taxon>Sordariomycetidae</taxon>
        <taxon>Magnaporthales</taxon>
        <taxon>Magnaporthaceae</taxon>
        <taxon>Gaeumannomyces</taxon>
    </lineage>
</organism>
<dbReference type="HOGENOM" id="CLU_035172_0_0_1"/>
<reference evidence="2" key="3">
    <citation type="submission" date="2010-09" db="EMBL/GenBank/DDBJ databases">
        <title>Annotation of Gaeumannomyces graminis var. tritici R3-111a-1.</title>
        <authorList>
            <consortium name="The Broad Institute Genome Sequencing Platform"/>
            <person name="Ma L.-J."/>
            <person name="Dead R."/>
            <person name="Young S.K."/>
            <person name="Zeng Q."/>
            <person name="Gargeya S."/>
            <person name="Fitzgerald M."/>
            <person name="Haas B."/>
            <person name="Abouelleil A."/>
            <person name="Alvarado L."/>
            <person name="Arachchi H.M."/>
            <person name="Berlin A."/>
            <person name="Brown A."/>
            <person name="Chapman S.B."/>
            <person name="Chen Z."/>
            <person name="Dunbar C."/>
            <person name="Freedman E."/>
            <person name="Gearin G."/>
            <person name="Gellesch M."/>
            <person name="Goldberg J."/>
            <person name="Griggs A."/>
            <person name="Gujja S."/>
            <person name="Heiman D."/>
            <person name="Howarth C."/>
            <person name="Larson L."/>
            <person name="Lui A."/>
            <person name="MacDonald P.J.P."/>
            <person name="Mehta T."/>
            <person name="Montmayeur A."/>
            <person name="Murphy C."/>
            <person name="Neiman D."/>
            <person name="Pearson M."/>
            <person name="Priest M."/>
            <person name="Roberts A."/>
            <person name="Saif S."/>
            <person name="Shea T."/>
            <person name="Shenoy N."/>
            <person name="Sisk P."/>
            <person name="Stolte C."/>
            <person name="Sykes S."/>
            <person name="Yandava C."/>
            <person name="Wortman J."/>
            <person name="Nusbaum C."/>
            <person name="Birren B."/>
        </authorList>
    </citation>
    <scope>NUCLEOTIDE SEQUENCE</scope>
    <source>
        <strain evidence="2">R3-111a-1</strain>
    </source>
</reference>
<dbReference type="InterPro" id="IPR051288">
    <property type="entry name" value="Serum_paraoxonase/arylesterase"/>
</dbReference>
<evidence type="ECO:0000313" key="3">
    <source>
        <dbReference type="EnsemblFungi" id="EJT72321"/>
    </source>
</evidence>
<name>J3P6P5_GAET3</name>
<evidence type="ECO:0008006" key="5">
    <source>
        <dbReference type="Google" id="ProtNLM"/>
    </source>
</evidence>
<reference evidence="3" key="5">
    <citation type="submission" date="2018-04" db="UniProtKB">
        <authorList>
            <consortium name="EnsemblFungi"/>
        </authorList>
    </citation>
    <scope>IDENTIFICATION</scope>
    <source>
        <strain evidence="3">R3-111a-1</strain>
    </source>
</reference>
<accession>J3P6P5</accession>
<dbReference type="InterPro" id="IPR011042">
    <property type="entry name" value="6-blade_b-propeller_TolB-like"/>
</dbReference>